<evidence type="ECO:0000313" key="1">
    <source>
        <dbReference type="EMBL" id="SDN10566.1"/>
    </source>
</evidence>
<dbReference type="STRING" id="237069.SAMN05216498_1487"/>
<proteinExistence type="predicted"/>
<dbReference type="Proteomes" id="UP000199334">
    <property type="component" value="Unassembled WGS sequence"/>
</dbReference>
<dbReference type="InterPro" id="IPR003329">
    <property type="entry name" value="Cytidylyl_trans"/>
</dbReference>
<dbReference type="OrthoDB" id="9815559at2"/>
<dbReference type="PANTHER" id="PTHR42866:SF1">
    <property type="entry name" value="SPORE COAT POLYSACCHARIDE BIOSYNTHESIS PROTEIN SPSF"/>
    <property type="match status" value="1"/>
</dbReference>
<dbReference type="SUPFAM" id="SSF53448">
    <property type="entry name" value="Nucleotide-diphospho-sugar transferases"/>
    <property type="match status" value="1"/>
</dbReference>
<gene>
    <name evidence="1" type="ORF">SAMN05216498_1487</name>
</gene>
<dbReference type="Gene3D" id="3.90.550.10">
    <property type="entry name" value="Spore Coat Polysaccharide Biosynthesis Protein SpsA, Chain A"/>
    <property type="match status" value="1"/>
</dbReference>
<accession>A0A1G9YQ61</accession>
<dbReference type="EMBL" id="FNIG01000002">
    <property type="protein sequence ID" value="SDN10566.1"/>
    <property type="molecule type" value="Genomic_DNA"/>
</dbReference>
<dbReference type="PANTHER" id="PTHR42866">
    <property type="entry name" value="3-DEOXY-MANNO-OCTULOSONATE CYTIDYLYLTRANSFERASE"/>
    <property type="match status" value="1"/>
</dbReference>
<organism evidence="1 2">
    <name type="scientific">Tenuibacillus multivorans</name>
    <dbReference type="NCBI Taxonomy" id="237069"/>
    <lineage>
        <taxon>Bacteria</taxon>
        <taxon>Bacillati</taxon>
        <taxon>Bacillota</taxon>
        <taxon>Bacilli</taxon>
        <taxon>Bacillales</taxon>
        <taxon>Bacillaceae</taxon>
        <taxon>Tenuibacillus</taxon>
    </lineage>
</organism>
<sequence>MKVVAIMQARMGSTRLPGKVLKPILSKPLLEYQIERVKQSKLIDELVVATTTKPIDEEIVHLCRQVNCHSFRGSEKDVLSRYYEAAQYYEADVVVRLTSDCPLLDPEVIDQVIQQYLKMNPYHYVTNTLERTFPRGMDTEVFSMNILNHVYQNATAKTDREHVTSYIRKHSNSYNLANVFYPIDQSQYRLTVDTLEDFNLIQLIIETLYLKKPNFTLENVLQLLNEHPEWAKINAHVEQKKS</sequence>
<dbReference type="GO" id="GO:0005829">
    <property type="term" value="C:cytosol"/>
    <property type="evidence" value="ECO:0007669"/>
    <property type="project" value="TreeGrafter"/>
</dbReference>
<dbReference type="RefSeq" id="WP_093855957.1">
    <property type="nucleotide sequence ID" value="NZ_BJVZ01000026.1"/>
</dbReference>
<reference evidence="1 2" key="1">
    <citation type="submission" date="2016-10" db="EMBL/GenBank/DDBJ databases">
        <authorList>
            <person name="de Groot N.N."/>
        </authorList>
    </citation>
    <scope>NUCLEOTIDE SEQUENCE [LARGE SCALE GENOMIC DNA]</scope>
    <source>
        <strain evidence="1 2">CGMCC 1.3442</strain>
    </source>
</reference>
<dbReference type="CDD" id="cd02518">
    <property type="entry name" value="GT2_SpsF"/>
    <property type="match status" value="1"/>
</dbReference>
<protein>
    <submittedName>
        <fullName evidence="1">Spore coat polysaccharide biosynthesis protein SpsF</fullName>
    </submittedName>
</protein>
<dbReference type="AlphaFoldDB" id="A0A1G9YQ61"/>
<evidence type="ECO:0000313" key="2">
    <source>
        <dbReference type="Proteomes" id="UP000199334"/>
    </source>
</evidence>
<dbReference type="InterPro" id="IPR029044">
    <property type="entry name" value="Nucleotide-diphossugar_trans"/>
</dbReference>
<keyword evidence="2" id="KW-1185">Reference proteome</keyword>
<name>A0A1G9YQ61_9BACI</name>
<dbReference type="Pfam" id="PF02348">
    <property type="entry name" value="CTP_transf_3"/>
    <property type="match status" value="1"/>
</dbReference>